<dbReference type="Proteomes" id="UP001174936">
    <property type="component" value="Unassembled WGS sequence"/>
</dbReference>
<sequence>MAHSHLPPPSYIEATQRPDWLRIVAPYILPRYYASLCLVSRRFYRQFAPLLWNDPIAVARQLRRYTENELEWYCDFILDWLDATRLSVRCLVQSLDLRGFAANSDEFSLDSNTRSITDTLGQLSVKLPNLRCILVDGHAEVNPNALARNSAGVGVELPLLLNISGCQAKIEAAFFTSPYFRSLVYLDISDIPEIGTTTTLLQTIRPDVLPKLRVLKIQGHGMSDSGAKFLFTSFKQQLWSLDLSRNSTTDEAFKTISMTFPGGGLRNTSGSETARSFVEGKLQDPYGVDQGGEFLVIEESECSGTFTHPDRYLVDAPSYTNPQNPLPATRLNGLLAIANDSADSVKKVLAQHSEQSTGSDSPVTDHHHDLEVCRGKGGITHLRLNDNKITASGISQLLRLSPGHFEHFECNSMLFQIPTNALPGFIPPGTKLAGILGAAYLFRPVFSSNLQVLRIHHSLVTNILSIETDHLSERVPTMISTWAAETFIFPRAEHTYPQIFTPDMNPRLRSLALTKIPRFSTGPLISKLVHFLKLLSLQERAIQDSSASTRHHPQTLSGLRHLTLEFEHDPSQELQEVDLSFDDGSGWITPSTRQTILPPQVKPPEAPKPSPQPATSSQPSLASSSQPLQKSHNGKEKENKVPASTGSTSTNSPALPASHFLTRTRHGKQIPIWIGTTTEPPSPHPAVNEYARLARHPHYQERIEPASPCHVLAGVPPGVYIFGAAWDAMIRCPEMRKPTKAEISGMVDVIGVIKQFRQQTRAAYQRVQREKGRRDVPLGAPHFFWTGEIRVERRESTEYYGDSKFWR</sequence>
<name>A0AA40CW90_9PEZI</name>
<accession>A0AA40CW90</accession>
<evidence type="ECO:0000256" key="1">
    <source>
        <dbReference type="SAM" id="MobiDB-lite"/>
    </source>
</evidence>
<dbReference type="Gene3D" id="3.80.10.10">
    <property type="entry name" value="Ribonuclease Inhibitor"/>
    <property type="match status" value="1"/>
</dbReference>
<feature type="compositionally biased region" description="Pro residues" evidence="1">
    <location>
        <begin position="600"/>
        <end position="612"/>
    </location>
</feature>
<feature type="compositionally biased region" description="Polar residues" evidence="1">
    <location>
        <begin position="588"/>
        <end position="597"/>
    </location>
</feature>
<evidence type="ECO:0000313" key="2">
    <source>
        <dbReference type="EMBL" id="KAK0651499.1"/>
    </source>
</evidence>
<keyword evidence="3" id="KW-1185">Reference proteome</keyword>
<feature type="region of interest" description="Disordered" evidence="1">
    <location>
        <begin position="581"/>
        <end position="662"/>
    </location>
</feature>
<proteinExistence type="predicted"/>
<dbReference type="EMBL" id="JAULSV010000002">
    <property type="protein sequence ID" value="KAK0651499.1"/>
    <property type="molecule type" value="Genomic_DNA"/>
</dbReference>
<comment type="caution">
    <text evidence="2">The sequence shown here is derived from an EMBL/GenBank/DDBJ whole genome shotgun (WGS) entry which is preliminary data.</text>
</comment>
<organism evidence="2 3">
    <name type="scientific">Cercophora newfieldiana</name>
    <dbReference type="NCBI Taxonomy" id="92897"/>
    <lineage>
        <taxon>Eukaryota</taxon>
        <taxon>Fungi</taxon>
        <taxon>Dikarya</taxon>
        <taxon>Ascomycota</taxon>
        <taxon>Pezizomycotina</taxon>
        <taxon>Sordariomycetes</taxon>
        <taxon>Sordariomycetidae</taxon>
        <taxon>Sordariales</taxon>
        <taxon>Lasiosphaeriaceae</taxon>
        <taxon>Cercophora</taxon>
    </lineage>
</organism>
<dbReference type="InterPro" id="IPR032675">
    <property type="entry name" value="LRR_dom_sf"/>
</dbReference>
<feature type="compositionally biased region" description="Low complexity" evidence="1">
    <location>
        <begin position="613"/>
        <end position="631"/>
    </location>
</feature>
<evidence type="ECO:0000313" key="3">
    <source>
        <dbReference type="Proteomes" id="UP001174936"/>
    </source>
</evidence>
<protein>
    <submittedName>
        <fullName evidence="2">Uncharacterized protein</fullName>
    </submittedName>
</protein>
<gene>
    <name evidence="2" type="ORF">B0T16DRAFT_453957</name>
</gene>
<dbReference type="SUPFAM" id="SSF52047">
    <property type="entry name" value="RNI-like"/>
    <property type="match status" value="1"/>
</dbReference>
<reference evidence="2" key="1">
    <citation type="submission" date="2023-06" db="EMBL/GenBank/DDBJ databases">
        <title>Genome-scale phylogeny and comparative genomics of the fungal order Sordariales.</title>
        <authorList>
            <consortium name="Lawrence Berkeley National Laboratory"/>
            <person name="Hensen N."/>
            <person name="Bonometti L."/>
            <person name="Westerberg I."/>
            <person name="Brannstrom I.O."/>
            <person name="Guillou S."/>
            <person name="Cros-Aarteil S."/>
            <person name="Calhoun S."/>
            <person name="Haridas S."/>
            <person name="Kuo A."/>
            <person name="Mondo S."/>
            <person name="Pangilinan J."/>
            <person name="Riley R."/>
            <person name="Labutti K."/>
            <person name="Andreopoulos B."/>
            <person name="Lipzen A."/>
            <person name="Chen C."/>
            <person name="Yanf M."/>
            <person name="Daum C."/>
            <person name="Ng V."/>
            <person name="Clum A."/>
            <person name="Steindorff A."/>
            <person name="Ohm R."/>
            <person name="Martin F."/>
            <person name="Silar P."/>
            <person name="Natvig D."/>
            <person name="Lalanne C."/>
            <person name="Gautier V."/>
            <person name="Ament-Velasquez S.L."/>
            <person name="Kruys A."/>
            <person name="Hutchinson M.I."/>
            <person name="Powell A.J."/>
            <person name="Barry K."/>
            <person name="Miller A.N."/>
            <person name="Grigoriev I.V."/>
            <person name="Debuchy R."/>
            <person name="Gladieux P."/>
            <person name="Thoren M.H."/>
            <person name="Johannesson H."/>
        </authorList>
    </citation>
    <scope>NUCLEOTIDE SEQUENCE</scope>
    <source>
        <strain evidence="2">SMH2532-1</strain>
    </source>
</reference>
<feature type="compositionally biased region" description="Polar residues" evidence="1">
    <location>
        <begin position="642"/>
        <end position="653"/>
    </location>
</feature>
<dbReference type="AlphaFoldDB" id="A0AA40CW90"/>